<evidence type="ECO:0000313" key="2">
    <source>
        <dbReference type="Proteomes" id="UP000595373"/>
    </source>
</evidence>
<accession>A0A9Q7E5R4</accession>
<dbReference type="RefSeq" id="WP_075294035.1">
    <property type="nucleotide sequence ID" value="NZ_CP018802.1"/>
</dbReference>
<organism evidence="1 2">
    <name type="scientific">Histophilus somni</name>
    <name type="common">Haemophilus somnus</name>
    <dbReference type="NCBI Taxonomy" id="731"/>
    <lineage>
        <taxon>Bacteria</taxon>
        <taxon>Pseudomonadati</taxon>
        <taxon>Pseudomonadota</taxon>
        <taxon>Gammaproteobacteria</taxon>
        <taxon>Pasteurellales</taxon>
        <taxon>Pasteurellaceae</taxon>
        <taxon>Histophilus</taxon>
    </lineage>
</organism>
<name>A0A9Q7E5R4_HISSO</name>
<evidence type="ECO:0000313" key="1">
    <source>
        <dbReference type="EMBL" id="QQF82729.1"/>
    </source>
</evidence>
<evidence type="ECO:0008006" key="3">
    <source>
        <dbReference type="Google" id="ProtNLM"/>
    </source>
</evidence>
<gene>
    <name evidence="1" type="ORF">JFL49_02080</name>
</gene>
<dbReference type="EMBL" id="CP066558">
    <property type="protein sequence ID" value="QQF82729.1"/>
    <property type="molecule type" value="Genomic_DNA"/>
</dbReference>
<proteinExistence type="predicted"/>
<dbReference type="Pfam" id="PF23793">
    <property type="entry name" value="LysC"/>
    <property type="match status" value="1"/>
</dbReference>
<dbReference type="AlphaFoldDB" id="A0A9Q7E5R4"/>
<dbReference type="Proteomes" id="UP000595373">
    <property type="component" value="Chromosome"/>
</dbReference>
<reference evidence="1 2" key="1">
    <citation type="submission" date="2020-12" db="EMBL/GenBank/DDBJ databases">
        <title>ASc-MMNZ-VFA-070.</title>
        <authorList>
            <person name="Schryvers A."/>
            <person name="Mostafa Nazari M."/>
            <person name="Farshchi Andisi V."/>
            <person name="Timsit E."/>
            <person name="Walter Morck D."/>
        </authorList>
    </citation>
    <scope>NUCLEOTIDE SEQUENCE [LARGE SCALE GENOMIC DNA]</scope>
    <source>
        <strain evidence="1 2">ASc-MMNZ-VFA-070</strain>
    </source>
</reference>
<sequence>MLSVLLTSCTTPQIEYLSPPLAYTIPCERSAFQGKTYGDAIKHLIKVMAERDLCASQIDKIREWQIENAQH</sequence>
<protein>
    <recommendedName>
        <fullName evidence="3">Lytic protein Rz1</fullName>
    </recommendedName>
</protein>
<dbReference type="InterPro" id="IPR058979">
    <property type="entry name" value="LysC-like"/>
</dbReference>
<keyword evidence="2" id="KW-1185">Reference proteome</keyword>